<evidence type="ECO:0000313" key="1">
    <source>
        <dbReference type="EMBL" id="HEB43512.1"/>
    </source>
</evidence>
<dbReference type="Pfam" id="PF06089">
    <property type="entry name" value="Asparaginase_II"/>
    <property type="match status" value="1"/>
</dbReference>
<dbReference type="InterPro" id="IPR001882">
    <property type="entry name" value="Biotin_BS"/>
</dbReference>
<dbReference type="CDD" id="cd06850">
    <property type="entry name" value="biotinyl_domain"/>
    <property type="match status" value="1"/>
</dbReference>
<gene>
    <name evidence="1" type="ORF">ENP70_07400</name>
</gene>
<protein>
    <submittedName>
        <fullName evidence="1">Asparaginase</fullName>
    </submittedName>
</protein>
<dbReference type="PROSITE" id="PS00188">
    <property type="entry name" value="BIOTIN"/>
    <property type="match status" value="1"/>
</dbReference>
<dbReference type="EMBL" id="DSKI01000383">
    <property type="protein sequence ID" value="HEB43512.1"/>
    <property type="molecule type" value="Genomic_DNA"/>
</dbReference>
<dbReference type="InterPro" id="IPR010349">
    <property type="entry name" value="Asparaginase_II"/>
</dbReference>
<organism evidence="1">
    <name type="scientific">Agrobacterium albertimagni</name>
    <dbReference type="NCBI Taxonomy" id="147266"/>
    <lineage>
        <taxon>Bacteria</taxon>
        <taxon>Pseudomonadati</taxon>
        <taxon>Pseudomonadota</taxon>
        <taxon>Alphaproteobacteria</taxon>
        <taxon>Hyphomicrobiales</taxon>
        <taxon>Rhizobiaceae</taxon>
        <taxon>Rhizobium/Agrobacterium group</taxon>
        <taxon>Agrobacterium</taxon>
    </lineage>
</organism>
<dbReference type="AlphaFoldDB" id="A0A7C1P7Y7"/>
<dbReference type="PANTHER" id="PTHR42110:SF1">
    <property type="entry name" value="L-ASPARAGINASE, PUTATIVE (AFU_ORTHOLOGUE AFUA_3G11890)-RELATED"/>
    <property type="match status" value="1"/>
</dbReference>
<comment type="caution">
    <text evidence="1">The sequence shown here is derived from an EMBL/GenBank/DDBJ whole genome shotgun (WGS) entry which is preliminary data.</text>
</comment>
<dbReference type="InterPro" id="IPR011053">
    <property type="entry name" value="Single_hybrid_motif"/>
</dbReference>
<accession>A0A7C1P7Y7</accession>
<proteinExistence type="predicted"/>
<dbReference type="SUPFAM" id="SSF51230">
    <property type="entry name" value="Single hybrid motif"/>
    <property type="match status" value="1"/>
</dbReference>
<name>A0A7C1P7Y7_9HYPH</name>
<dbReference type="PANTHER" id="PTHR42110">
    <property type="entry name" value="L-ASPARAGINASE, PUTATIVE (AFU_ORTHOLOGUE AFUA_3G11890)-RELATED"/>
    <property type="match status" value="1"/>
</dbReference>
<sequence length="328" mass="34365">MLPVAVEVWRGERVESRHRASLAVVDREGRCVLAVGEPEMPVYPRSAIKPLQAIPLVESGAADAFGLEEAELALACASHGGEPTHLRRVSAWLARLGLDEPALACGPHPPSHGPSAERLLARGERPSRLHNNCSGKHAGMLTLARHLGAPEAGYERPEHPVQRAVRAVLDALTDGGPLDPPAIDGCGVPTWAMPLRALALAFARFGTPDGLPPPRAEACRRIALAMLREPLMVAGSGRLCTALLELGGGVIAKTGAEGVYAAALPGSGLGLALKVEDGAEVQSGELIAVMEAMKMEAQVIATRAGRVSFKTEAGAYLAAGQEIARYRD</sequence>
<dbReference type="Gene3D" id="2.40.50.100">
    <property type="match status" value="1"/>
</dbReference>
<reference evidence="1" key="1">
    <citation type="journal article" date="2020" name="mSystems">
        <title>Genome- and Community-Level Interaction Insights into Carbon Utilization and Element Cycling Functions of Hydrothermarchaeota in Hydrothermal Sediment.</title>
        <authorList>
            <person name="Zhou Z."/>
            <person name="Liu Y."/>
            <person name="Xu W."/>
            <person name="Pan J."/>
            <person name="Luo Z.H."/>
            <person name="Li M."/>
        </authorList>
    </citation>
    <scope>NUCLEOTIDE SEQUENCE [LARGE SCALE GENOMIC DNA]</scope>
    <source>
        <strain evidence="1">SpSt-243</strain>
    </source>
</reference>